<dbReference type="Pfam" id="PF01593">
    <property type="entry name" value="Amino_oxidase"/>
    <property type="match status" value="1"/>
</dbReference>
<keyword evidence="10 12" id="KW-0560">Oxidoreductase</keyword>
<reference evidence="14 15" key="1">
    <citation type="submission" date="2023-03" db="EMBL/GenBank/DDBJ databases">
        <title>YIM 133296 draft genome.</title>
        <authorList>
            <person name="Xiong L."/>
        </authorList>
    </citation>
    <scope>NUCLEOTIDE SEQUENCE [LARGE SCALE GENOMIC DNA]</scope>
    <source>
        <strain evidence="14 15">YIM 133296</strain>
    </source>
</reference>
<keyword evidence="8 12" id="KW-0285">Flavoprotein</keyword>
<comment type="subcellular location">
    <subcellularLocation>
        <location evidence="12">Cytoplasm</location>
    </subcellularLocation>
</comment>
<evidence type="ECO:0000256" key="2">
    <source>
        <dbReference type="ARBA" id="ARBA00001974"/>
    </source>
</evidence>
<dbReference type="EMBL" id="JAROAV010000043">
    <property type="protein sequence ID" value="MDF8265865.1"/>
    <property type="molecule type" value="Genomic_DNA"/>
</dbReference>
<accession>A0ABT6CAD8</accession>
<dbReference type="PANTHER" id="PTHR42923">
    <property type="entry name" value="PROTOPORPHYRINOGEN OXIDASE"/>
    <property type="match status" value="1"/>
</dbReference>
<evidence type="ECO:0000256" key="11">
    <source>
        <dbReference type="ARBA" id="ARBA00023133"/>
    </source>
</evidence>
<comment type="cofactor">
    <cofactor evidence="2 12">
        <name>FAD</name>
        <dbReference type="ChEBI" id="CHEBI:57692"/>
    </cofactor>
</comment>
<comment type="pathway">
    <text evidence="4 12">Porphyrin-containing compound metabolism; protoheme biosynthesis.</text>
</comment>
<dbReference type="InterPro" id="IPR036188">
    <property type="entry name" value="FAD/NAD-bd_sf"/>
</dbReference>
<dbReference type="Gene3D" id="3.90.660.20">
    <property type="entry name" value="Protoporphyrinogen oxidase, mitochondrial, domain 2"/>
    <property type="match status" value="1"/>
</dbReference>
<evidence type="ECO:0000256" key="3">
    <source>
        <dbReference type="ARBA" id="ARBA00002185"/>
    </source>
</evidence>
<evidence type="ECO:0000256" key="10">
    <source>
        <dbReference type="ARBA" id="ARBA00023002"/>
    </source>
</evidence>
<dbReference type="InterPro" id="IPR004572">
    <property type="entry name" value="Protoporphyrinogen_oxidase"/>
</dbReference>
<evidence type="ECO:0000313" key="14">
    <source>
        <dbReference type="EMBL" id="MDF8265865.1"/>
    </source>
</evidence>
<dbReference type="Proteomes" id="UP001528912">
    <property type="component" value="Unassembled WGS sequence"/>
</dbReference>
<dbReference type="SUPFAM" id="SSF54373">
    <property type="entry name" value="FAD-linked reductases, C-terminal domain"/>
    <property type="match status" value="1"/>
</dbReference>
<evidence type="ECO:0000256" key="4">
    <source>
        <dbReference type="ARBA" id="ARBA00004744"/>
    </source>
</evidence>
<comment type="similarity">
    <text evidence="5 12">Belongs to the protoporphyrinogen/coproporphyrinogen oxidase family. Coproporphyrinogen III oxidase subfamily.</text>
</comment>
<evidence type="ECO:0000256" key="9">
    <source>
        <dbReference type="ARBA" id="ARBA00022827"/>
    </source>
</evidence>
<keyword evidence="9 12" id="KW-0274">FAD</keyword>
<dbReference type="RefSeq" id="WP_277193130.1">
    <property type="nucleotide sequence ID" value="NZ_JAROAV010000043.1"/>
</dbReference>
<dbReference type="PANTHER" id="PTHR42923:SF3">
    <property type="entry name" value="PROTOPORPHYRINOGEN OXIDASE"/>
    <property type="match status" value="1"/>
</dbReference>
<sequence length="465" mass="47819">MAKVVVVGGGVAGLSAAWHLRTHSEHEVTVLEGSAAVGGRLRTDEVAGVQVDVGAESMLARRPEAVELLDELGVAPTHPAPGGARLWSREALVPLPAGTLMGVPSRPTDATGVLLPDEIERALDEQPLDVTGDVSVGDLVDRALGPAVVDRLVEPLLGGVYAGHARRLSAQVCVPTLLEAARHGRSLTATAAEAGARAASGPARPVFAGIEGGVGRLPQLLADALTARGGVVRTGVTVREIKRTPGGWDVVTGPVPLPEAVAADAVVVAVPARPASRLLTDVAPHAARLLGEIEYASMAVVTMAFERSALGAVPVGSGFLVPPVDGHAIKAATFSSGKWPWLSAAAADLFVLRVSLGRQGEEAVLQREDADLVRLGLADLRSALGSLPDPVDTHVQRWGGGLPQYAVGHLDRIASVQQDVARVDGLALAGAAYEGVGIPACIASGRSAAERTITRLRVRAERVGQ</sequence>
<evidence type="ECO:0000256" key="12">
    <source>
        <dbReference type="RuleBase" id="RU364052"/>
    </source>
</evidence>
<dbReference type="Gene3D" id="1.10.3110.10">
    <property type="entry name" value="protoporphyrinogen ix oxidase, domain 3"/>
    <property type="match status" value="1"/>
</dbReference>
<comment type="catalytic activity">
    <reaction evidence="1">
        <text>coproporphyrinogen III + 3 O2 = coproporphyrin III + 3 H2O2</text>
        <dbReference type="Rhea" id="RHEA:43436"/>
        <dbReference type="ChEBI" id="CHEBI:15379"/>
        <dbReference type="ChEBI" id="CHEBI:16240"/>
        <dbReference type="ChEBI" id="CHEBI:57309"/>
        <dbReference type="ChEBI" id="CHEBI:131725"/>
        <dbReference type="EC" id="1.3.3.15"/>
    </reaction>
    <physiologicalReaction direction="left-to-right" evidence="1">
        <dbReference type="Rhea" id="RHEA:43437"/>
    </physiologicalReaction>
</comment>
<evidence type="ECO:0000256" key="1">
    <source>
        <dbReference type="ARBA" id="ARBA00001755"/>
    </source>
</evidence>
<keyword evidence="11 12" id="KW-0350">Heme biosynthesis</keyword>
<name>A0ABT6CAD8_9MICO</name>
<evidence type="ECO:0000256" key="6">
    <source>
        <dbReference type="ARBA" id="ARBA00012402"/>
    </source>
</evidence>
<keyword evidence="12" id="KW-0963">Cytoplasm</keyword>
<comment type="caution">
    <text evidence="14">The sequence shown here is derived from an EMBL/GenBank/DDBJ whole genome shotgun (WGS) entry which is preliminary data.</text>
</comment>
<dbReference type="InterPro" id="IPR002937">
    <property type="entry name" value="Amino_oxidase"/>
</dbReference>
<evidence type="ECO:0000256" key="5">
    <source>
        <dbReference type="ARBA" id="ARBA00008310"/>
    </source>
</evidence>
<organism evidence="14 15">
    <name type="scientific">Luteipulveratus flavus</name>
    <dbReference type="NCBI Taxonomy" id="3031728"/>
    <lineage>
        <taxon>Bacteria</taxon>
        <taxon>Bacillati</taxon>
        <taxon>Actinomycetota</taxon>
        <taxon>Actinomycetes</taxon>
        <taxon>Micrococcales</taxon>
        <taxon>Dermacoccaceae</taxon>
        <taxon>Luteipulveratus</taxon>
    </lineage>
</organism>
<feature type="domain" description="Amine oxidase" evidence="13">
    <location>
        <begin position="11"/>
        <end position="451"/>
    </location>
</feature>
<proteinExistence type="inferred from homology"/>
<keyword evidence="15" id="KW-1185">Reference proteome</keyword>
<evidence type="ECO:0000256" key="7">
    <source>
        <dbReference type="ARBA" id="ARBA00019046"/>
    </source>
</evidence>
<evidence type="ECO:0000313" key="15">
    <source>
        <dbReference type="Proteomes" id="UP001528912"/>
    </source>
</evidence>
<protein>
    <recommendedName>
        <fullName evidence="7 12">Coproporphyrinogen III oxidase</fullName>
        <ecNumber evidence="6 12">1.3.3.15</ecNumber>
    </recommendedName>
</protein>
<dbReference type="EC" id="1.3.3.15" evidence="6 12"/>
<evidence type="ECO:0000259" key="13">
    <source>
        <dbReference type="Pfam" id="PF01593"/>
    </source>
</evidence>
<dbReference type="SUPFAM" id="SSF51905">
    <property type="entry name" value="FAD/NAD(P)-binding domain"/>
    <property type="match status" value="1"/>
</dbReference>
<dbReference type="NCBIfam" id="TIGR00562">
    <property type="entry name" value="proto_IX_ox"/>
    <property type="match status" value="1"/>
</dbReference>
<dbReference type="Gene3D" id="3.50.50.60">
    <property type="entry name" value="FAD/NAD(P)-binding domain"/>
    <property type="match status" value="1"/>
</dbReference>
<dbReference type="InterPro" id="IPR050464">
    <property type="entry name" value="Zeta_carotene_desat/Oxidored"/>
</dbReference>
<dbReference type="GO" id="GO:0004729">
    <property type="term" value="F:oxygen-dependent protoporphyrinogen oxidase activity"/>
    <property type="evidence" value="ECO:0007669"/>
    <property type="project" value="UniProtKB-EC"/>
</dbReference>
<gene>
    <name evidence="14" type="primary">hemG</name>
    <name evidence="14" type="ORF">P4R38_16580</name>
</gene>
<evidence type="ECO:0000256" key="8">
    <source>
        <dbReference type="ARBA" id="ARBA00022630"/>
    </source>
</evidence>
<comment type="function">
    <text evidence="3 12">Involved in coproporphyrin-dependent heme b biosynthesis. Catalyzes the oxidation of coproporphyrinogen III to coproporphyrin III.</text>
</comment>